<feature type="compositionally biased region" description="Basic and acidic residues" evidence="7">
    <location>
        <begin position="1"/>
        <end position="11"/>
    </location>
</feature>
<keyword evidence="3 6" id="KW-0863">Zinc-finger</keyword>
<keyword evidence="1" id="KW-0808">Transferase</keyword>
<evidence type="ECO:0000259" key="9">
    <source>
        <dbReference type="PROSITE" id="PS50089"/>
    </source>
</evidence>
<dbReference type="InterPro" id="IPR001841">
    <property type="entry name" value="Znf_RING"/>
</dbReference>
<dbReference type="GO" id="GO:0005829">
    <property type="term" value="C:cytosol"/>
    <property type="evidence" value="ECO:0007669"/>
    <property type="project" value="TreeGrafter"/>
</dbReference>
<sequence>VASQYPEHHTTSVESSTPIATSSSSFRRSLNAASLLGGRRQSKSSESVPSPNNNNNDNNISMHVRIVPSIDNPRRSLIFDIIDRELKGGTAVKIGRFTDRSITTNHISFKSKVVSRTHCEIWVDSEDGKLYIRDTKSSSGTFVNHGRLGAANQESKPVEIHNGDIIQLGVDYQGGVEEMYRAVKMRFELNRRPQPLINSSTLAQFVKKEEQDHGHANSSSSAVDECCICLYAMAPFQALFVAPCCHSYHFKCIRPLLESYPGFQCPLCRTYSDLEASVEESNESVTEDNPSHSHNHHQKKEKQNVSATHAGARTTDTTDENDYVDDVEIYEGQHELGVSSQQRPQPQQSTSSSSHHQPDPLDTTLVISPSNLSGILSNPLSPSGQEHQQHARAIMDSSNTTTPTTPNSRRNSEQHNQRRNTATNFVDKLKMAFLSSEKKVQHHQNNQKRKSSIRPLSYPNLWRRDDSENEDDESDDRSQAAGSSSSSSSCVSPSSSPPHPSTGLLTRTLSAQSSGNNPLAVHLADIVEETTPSTTHELSRPVTMN</sequence>
<dbReference type="Gene3D" id="2.60.200.20">
    <property type="match status" value="1"/>
</dbReference>
<feature type="compositionally biased region" description="Low complexity" evidence="7">
    <location>
        <begin position="339"/>
        <end position="355"/>
    </location>
</feature>
<evidence type="ECO:0000256" key="4">
    <source>
        <dbReference type="ARBA" id="ARBA00022786"/>
    </source>
</evidence>
<dbReference type="SMART" id="SM00240">
    <property type="entry name" value="FHA"/>
    <property type="match status" value="1"/>
</dbReference>
<evidence type="ECO:0000256" key="6">
    <source>
        <dbReference type="PROSITE-ProRule" id="PRU00175"/>
    </source>
</evidence>
<proteinExistence type="predicted"/>
<feature type="domain" description="FHA" evidence="8">
    <location>
        <begin position="92"/>
        <end position="148"/>
    </location>
</feature>
<dbReference type="SUPFAM" id="SSF57850">
    <property type="entry name" value="RING/U-box"/>
    <property type="match status" value="1"/>
</dbReference>
<reference evidence="10 11" key="1">
    <citation type="submission" date="2020-12" db="EMBL/GenBank/DDBJ databases">
        <title>Metabolic potential, ecology and presence of endohyphal bacteria is reflected in genomic diversity of Mucoromycotina.</title>
        <authorList>
            <person name="Muszewska A."/>
            <person name="Okrasinska A."/>
            <person name="Steczkiewicz K."/>
            <person name="Drgas O."/>
            <person name="Orlowska M."/>
            <person name="Perlinska-Lenart U."/>
            <person name="Aleksandrzak-Piekarczyk T."/>
            <person name="Szatraj K."/>
            <person name="Zielenkiewicz U."/>
            <person name="Pilsyk S."/>
            <person name="Malc E."/>
            <person name="Mieczkowski P."/>
            <person name="Kruszewska J.S."/>
            <person name="Biernat P."/>
            <person name="Pawlowska J."/>
        </authorList>
    </citation>
    <scope>NUCLEOTIDE SEQUENCE [LARGE SCALE GENOMIC DNA]</scope>
    <source>
        <strain evidence="10 11">CBS 142.35</strain>
    </source>
</reference>
<feature type="compositionally biased region" description="Low complexity" evidence="7">
    <location>
        <begin position="483"/>
        <end position="494"/>
    </location>
</feature>
<evidence type="ECO:0000313" key="11">
    <source>
        <dbReference type="Proteomes" id="UP000646827"/>
    </source>
</evidence>
<keyword evidence="5" id="KW-0862">Zinc</keyword>
<dbReference type="InterPro" id="IPR008984">
    <property type="entry name" value="SMAD_FHA_dom_sf"/>
</dbReference>
<dbReference type="GO" id="GO:0016567">
    <property type="term" value="P:protein ubiquitination"/>
    <property type="evidence" value="ECO:0007669"/>
    <property type="project" value="TreeGrafter"/>
</dbReference>
<dbReference type="PROSITE" id="PS50006">
    <property type="entry name" value="FHA_DOMAIN"/>
    <property type="match status" value="1"/>
</dbReference>
<feature type="non-terminal residue" evidence="10">
    <location>
        <position position="1"/>
    </location>
</feature>
<dbReference type="Proteomes" id="UP000646827">
    <property type="component" value="Unassembled WGS sequence"/>
</dbReference>
<evidence type="ECO:0000256" key="2">
    <source>
        <dbReference type="ARBA" id="ARBA00022723"/>
    </source>
</evidence>
<feature type="compositionally biased region" description="Polar residues" evidence="7">
    <location>
        <begin position="365"/>
        <end position="386"/>
    </location>
</feature>
<dbReference type="AlphaFoldDB" id="A0A8H7S7M9"/>
<dbReference type="GO" id="GO:0000151">
    <property type="term" value="C:ubiquitin ligase complex"/>
    <property type="evidence" value="ECO:0007669"/>
    <property type="project" value="TreeGrafter"/>
</dbReference>
<evidence type="ECO:0000256" key="7">
    <source>
        <dbReference type="SAM" id="MobiDB-lite"/>
    </source>
</evidence>
<dbReference type="OrthoDB" id="687730at2759"/>
<feature type="region of interest" description="Disordered" evidence="7">
    <location>
        <begin position="336"/>
        <end position="424"/>
    </location>
</feature>
<keyword evidence="4" id="KW-0833">Ubl conjugation pathway</keyword>
<evidence type="ECO:0008006" key="12">
    <source>
        <dbReference type="Google" id="ProtNLM"/>
    </source>
</evidence>
<keyword evidence="11" id="KW-1185">Reference proteome</keyword>
<dbReference type="EMBL" id="JAEPRB010000045">
    <property type="protein sequence ID" value="KAG2224312.1"/>
    <property type="molecule type" value="Genomic_DNA"/>
</dbReference>
<dbReference type="Gene3D" id="3.30.40.10">
    <property type="entry name" value="Zinc/RING finger domain, C3HC4 (zinc finger)"/>
    <property type="match status" value="1"/>
</dbReference>
<evidence type="ECO:0000256" key="1">
    <source>
        <dbReference type="ARBA" id="ARBA00022679"/>
    </source>
</evidence>
<feature type="compositionally biased region" description="Polar residues" evidence="7">
    <location>
        <begin position="503"/>
        <end position="516"/>
    </location>
</feature>
<dbReference type="GO" id="GO:0006511">
    <property type="term" value="P:ubiquitin-dependent protein catabolic process"/>
    <property type="evidence" value="ECO:0007669"/>
    <property type="project" value="TreeGrafter"/>
</dbReference>
<dbReference type="SMART" id="SM00184">
    <property type="entry name" value="RING"/>
    <property type="match status" value="1"/>
</dbReference>
<feature type="compositionally biased region" description="Low complexity" evidence="7">
    <location>
        <begin position="12"/>
        <end position="25"/>
    </location>
</feature>
<organism evidence="10 11">
    <name type="scientific">Circinella minor</name>
    <dbReference type="NCBI Taxonomy" id="1195481"/>
    <lineage>
        <taxon>Eukaryota</taxon>
        <taxon>Fungi</taxon>
        <taxon>Fungi incertae sedis</taxon>
        <taxon>Mucoromycota</taxon>
        <taxon>Mucoromycotina</taxon>
        <taxon>Mucoromycetes</taxon>
        <taxon>Mucorales</taxon>
        <taxon>Lichtheimiaceae</taxon>
        <taxon>Circinella</taxon>
    </lineage>
</organism>
<gene>
    <name evidence="10" type="ORF">INT45_012881</name>
</gene>
<comment type="caution">
    <text evidence="10">The sequence shown here is derived from an EMBL/GenBank/DDBJ whole genome shotgun (WGS) entry which is preliminary data.</text>
</comment>
<dbReference type="GO" id="GO:0061630">
    <property type="term" value="F:ubiquitin protein ligase activity"/>
    <property type="evidence" value="ECO:0007669"/>
    <property type="project" value="TreeGrafter"/>
</dbReference>
<evidence type="ECO:0000259" key="8">
    <source>
        <dbReference type="PROSITE" id="PS50006"/>
    </source>
</evidence>
<dbReference type="Pfam" id="PF17123">
    <property type="entry name" value="zf-RING_11"/>
    <property type="match status" value="1"/>
</dbReference>
<keyword evidence="2" id="KW-0479">Metal-binding</keyword>
<feature type="region of interest" description="Disordered" evidence="7">
    <location>
        <begin position="437"/>
        <end position="516"/>
    </location>
</feature>
<dbReference type="SUPFAM" id="SSF49879">
    <property type="entry name" value="SMAD/FHA domain"/>
    <property type="match status" value="1"/>
</dbReference>
<dbReference type="PANTHER" id="PTHR15067">
    <property type="entry name" value="E3 UBIQUITIN-PROTEIN LIGASE RNF8"/>
    <property type="match status" value="1"/>
</dbReference>
<dbReference type="PROSITE" id="PS50089">
    <property type="entry name" value="ZF_RING_2"/>
    <property type="match status" value="1"/>
</dbReference>
<feature type="region of interest" description="Disordered" evidence="7">
    <location>
        <begin position="1"/>
        <end position="61"/>
    </location>
</feature>
<evidence type="ECO:0000313" key="10">
    <source>
        <dbReference type="EMBL" id="KAG2224312.1"/>
    </source>
</evidence>
<dbReference type="Pfam" id="PF00498">
    <property type="entry name" value="FHA"/>
    <property type="match status" value="1"/>
</dbReference>
<evidence type="ECO:0000256" key="5">
    <source>
        <dbReference type="ARBA" id="ARBA00022833"/>
    </source>
</evidence>
<accession>A0A8H7S7M9</accession>
<dbReference type="InterPro" id="IPR013083">
    <property type="entry name" value="Znf_RING/FYVE/PHD"/>
</dbReference>
<dbReference type="PANTHER" id="PTHR15067:SF7">
    <property type="entry name" value="E3 UBIQUITIN-PROTEIN LIGASE DMA1-RELATED"/>
    <property type="match status" value="1"/>
</dbReference>
<dbReference type="GO" id="GO:0008270">
    <property type="term" value="F:zinc ion binding"/>
    <property type="evidence" value="ECO:0007669"/>
    <property type="project" value="UniProtKB-KW"/>
</dbReference>
<feature type="compositionally biased region" description="Basic residues" evidence="7">
    <location>
        <begin position="440"/>
        <end position="452"/>
    </location>
</feature>
<protein>
    <recommendedName>
        <fullName evidence="12">SMAD/FHA domain-containing protein</fullName>
    </recommendedName>
</protein>
<feature type="region of interest" description="Disordered" evidence="7">
    <location>
        <begin position="279"/>
        <end position="322"/>
    </location>
</feature>
<name>A0A8H7S7M9_9FUNG</name>
<feature type="compositionally biased region" description="Low complexity" evidence="7">
    <location>
        <begin position="397"/>
        <end position="409"/>
    </location>
</feature>
<dbReference type="GO" id="GO:0032153">
    <property type="term" value="C:cell division site"/>
    <property type="evidence" value="ECO:0007669"/>
    <property type="project" value="TreeGrafter"/>
</dbReference>
<feature type="domain" description="RING-type" evidence="9">
    <location>
        <begin position="226"/>
        <end position="269"/>
    </location>
</feature>
<evidence type="ECO:0000256" key="3">
    <source>
        <dbReference type="ARBA" id="ARBA00022771"/>
    </source>
</evidence>
<dbReference type="InterPro" id="IPR000253">
    <property type="entry name" value="FHA_dom"/>
</dbReference>